<dbReference type="EMBL" id="JAEPBG010000006">
    <property type="protein sequence ID" value="MBK4735983.1"/>
    <property type="molecule type" value="Genomic_DNA"/>
</dbReference>
<organism evidence="1 2">
    <name type="scientific">Noviherbaspirillum pedocola</name>
    <dbReference type="NCBI Taxonomy" id="2801341"/>
    <lineage>
        <taxon>Bacteria</taxon>
        <taxon>Pseudomonadati</taxon>
        <taxon>Pseudomonadota</taxon>
        <taxon>Betaproteobacteria</taxon>
        <taxon>Burkholderiales</taxon>
        <taxon>Oxalobacteraceae</taxon>
        <taxon>Noviherbaspirillum</taxon>
    </lineage>
</organism>
<sequence length="64" mass="7366">MSTVNLPLPCRRAIQQWECRGARTLDRLEDLVAQCASEAGQENQTLELQRLTRKSVPNWKIQQS</sequence>
<comment type="caution">
    <text evidence="1">The sequence shown here is derived from an EMBL/GenBank/DDBJ whole genome shotgun (WGS) entry which is preliminary data.</text>
</comment>
<proteinExistence type="predicted"/>
<protein>
    <submittedName>
        <fullName evidence="1">Uncharacterized protein</fullName>
    </submittedName>
</protein>
<accession>A0A934T1P6</accession>
<evidence type="ECO:0000313" key="1">
    <source>
        <dbReference type="EMBL" id="MBK4735983.1"/>
    </source>
</evidence>
<dbReference type="Proteomes" id="UP000622890">
    <property type="component" value="Unassembled WGS sequence"/>
</dbReference>
<gene>
    <name evidence="1" type="ORF">JJB74_15285</name>
</gene>
<reference evidence="1" key="1">
    <citation type="submission" date="2021-01" db="EMBL/GenBank/DDBJ databases">
        <title>Genome sequence of strain Noviherbaspirillum sp. DKR-6.</title>
        <authorList>
            <person name="Chaudhary D.K."/>
        </authorList>
    </citation>
    <scope>NUCLEOTIDE SEQUENCE</scope>
    <source>
        <strain evidence="1">DKR-6</strain>
    </source>
</reference>
<evidence type="ECO:0000313" key="2">
    <source>
        <dbReference type="Proteomes" id="UP000622890"/>
    </source>
</evidence>
<keyword evidence="2" id="KW-1185">Reference proteome</keyword>
<dbReference type="RefSeq" id="WP_200592935.1">
    <property type="nucleotide sequence ID" value="NZ_JAEPBG010000006.1"/>
</dbReference>
<name>A0A934T1P6_9BURK</name>
<dbReference type="AlphaFoldDB" id="A0A934T1P6"/>